<dbReference type="PANTHER" id="PTHR14859:SF1">
    <property type="entry name" value="PGAP2-INTERACTING PROTEIN"/>
    <property type="match status" value="1"/>
</dbReference>
<dbReference type="Pfam" id="PF03372">
    <property type="entry name" value="Exo_endo_phos"/>
    <property type="match status" value="1"/>
</dbReference>
<feature type="domain" description="Endonuclease/exonuclease/phosphatase" evidence="1">
    <location>
        <begin position="5"/>
        <end position="224"/>
    </location>
</feature>
<proteinExistence type="predicted"/>
<dbReference type="PANTHER" id="PTHR14859">
    <property type="entry name" value="CALCOFLUOR WHITE HYPERSENSITIVE PROTEIN PRECURSOR"/>
    <property type="match status" value="1"/>
</dbReference>
<accession>A0AAE0LKV2</accession>
<dbReference type="InterPro" id="IPR005135">
    <property type="entry name" value="Endo/exonuclease/phosphatase"/>
</dbReference>
<comment type="caution">
    <text evidence="2">The sequence shown here is derived from an EMBL/GenBank/DDBJ whole genome shotgun (WGS) entry which is preliminary data.</text>
</comment>
<dbReference type="InterPro" id="IPR036691">
    <property type="entry name" value="Endo/exonu/phosph_ase_sf"/>
</dbReference>
<evidence type="ECO:0000313" key="3">
    <source>
        <dbReference type="Proteomes" id="UP001190700"/>
    </source>
</evidence>
<keyword evidence="3" id="KW-1185">Reference proteome</keyword>
<dbReference type="GO" id="GO:0003824">
    <property type="term" value="F:catalytic activity"/>
    <property type="evidence" value="ECO:0007669"/>
    <property type="project" value="InterPro"/>
</dbReference>
<dbReference type="GO" id="GO:0016020">
    <property type="term" value="C:membrane"/>
    <property type="evidence" value="ECO:0007669"/>
    <property type="project" value="GOC"/>
</dbReference>
<sequence length="260" mass="29263">MKITTYNVNRGTNAKGEPTLKNLKEYILSSKADIVALQLAPQDFVDDLARSLGSWQSVFGLVPDTTYGNAIVTRFEIESQGIYDLPTVAPLEGRNLLKVQLKTGSGYSTPLVVVVTHLENTSEDVRMEQLKFVLDQVEEDGRAHILCGDFNALTISDYSQSTWQRFVSFATERKWEPRQERVTRLLAENGYIDAFKSVGDGDPFTFHLAPLQMDLRIDYIFLSKQFGWELEHIKHAHKFYGAVVAGPLAACSISSRIWIV</sequence>
<dbReference type="InterPro" id="IPR051916">
    <property type="entry name" value="GPI-anchor_lipid_remodeler"/>
</dbReference>
<gene>
    <name evidence="2" type="ORF">CYMTET_3654</name>
</gene>
<dbReference type="GO" id="GO:0006506">
    <property type="term" value="P:GPI anchor biosynthetic process"/>
    <property type="evidence" value="ECO:0007669"/>
    <property type="project" value="TreeGrafter"/>
</dbReference>
<protein>
    <recommendedName>
        <fullName evidence="1">Endonuclease/exonuclease/phosphatase domain-containing protein</fullName>
    </recommendedName>
</protein>
<name>A0AAE0LKV2_9CHLO</name>
<dbReference type="EMBL" id="LGRX02000332">
    <property type="protein sequence ID" value="KAK3288902.1"/>
    <property type="molecule type" value="Genomic_DNA"/>
</dbReference>
<dbReference type="Proteomes" id="UP001190700">
    <property type="component" value="Unassembled WGS sequence"/>
</dbReference>
<reference evidence="2 3" key="1">
    <citation type="journal article" date="2015" name="Genome Biol. Evol.">
        <title>Comparative Genomics of a Bacterivorous Green Alga Reveals Evolutionary Causalities and Consequences of Phago-Mixotrophic Mode of Nutrition.</title>
        <authorList>
            <person name="Burns J.A."/>
            <person name="Paasch A."/>
            <person name="Narechania A."/>
            <person name="Kim E."/>
        </authorList>
    </citation>
    <scope>NUCLEOTIDE SEQUENCE [LARGE SCALE GENOMIC DNA]</scope>
    <source>
        <strain evidence="2 3">PLY_AMNH</strain>
    </source>
</reference>
<dbReference type="AlphaFoldDB" id="A0AAE0LKV2"/>
<organism evidence="2 3">
    <name type="scientific">Cymbomonas tetramitiformis</name>
    <dbReference type="NCBI Taxonomy" id="36881"/>
    <lineage>
        <taxon>Eukaryota</taxon>
        <taxon>Viridiplantae</taxon>
        <taxon>Chlorophyta</taxon>
        <taxon>Pyramimonadophyceae</taxon>
        <taxon>Pyramimonadales</taxon>
        <taxon>Pyramimonadaceae</taxon>
        <taxon>Cymbomonas</taxon>
    </lineage>
</organism>
<evidence type="ECO:0000313" key="2">
    <source>
        <dbReference type="EMBL" id="KAK3288902.1"/>
    </source>
</evidence>
<dbReference type="Gene3D" id="3.60.10.10">
    <property type="entry name" value="Endonuclease/exonuclease/phosphatase"/>
    <property type="match status" value="1"/>
</dbReference>
<dbReference type="SUPFAM" id="SSF56219">
    <property type="entry name" value="DNase I-like"/>
    <property type="match status" value="1"/>
</dbReference>
<evidence type="ECO:0000259" key="1">
    <source>
        <dbReference type="Pfam" id="PF03372"/>
    </source>
</evidence>